<evidence type="ECO:0000256" key="2">
    <source>
        <dbReference type="ARBA" id="ARBA00022694"/>
    </source>
</evidence>
<sequence>MRPGASEEAARAGEAPAASLRRTRLFLGMARTIARHQMVQPRDRVLVGLSGGPDSSALLHALRLFAPRMGLELAAAHVHHHIRGRSADRDARLSEEYAARLGVPFHLVHVDAPAHARSERVSLETAARTLRLEALQRLAAEHGYRRVALGHTADDQAETVLMWVLRGTSPAGLGGIPPVRGMFVRPLLDVWREDVEAYCRAAGIEPTRDETNLSPDMARNRIRAELLPLIESRIRPGARRALVRLARLAREDEAWMQQQAQEAWDALRPVRAEGRLIIDRRALAALPAPLARRILVRAFEEVSGGHRGQLSLRHVEALQQAVARGRGGAVVVLPERVRGVVEQGELRLQSL</sequence>
<protein>
    <recommendedName>
        <fullName evidence="6">tRNA(Ile)-lysidine synthase</fullName>
        <ecNumber evidence="6">6.3.4.19</ecNumber>
    </recommendedName>
    <alternativeName>
        <fullName evidence="6">tRNA(Ile)-2-lysyl-cytidine synthase</fullName>
    </alternativeName>
    <alternativeName>
        <fullName evidence="6">tRNA(Ile)-lysidine synthetase</fullName>
    </alternativeName>
</protein>
<dbReference type="RefSeq" id="WP_324716257.1">
    <property type="nucleotide sequence ID" value="NZ_CP141615.1"/>
</dbReference>
<dbReference type="HAMAP" id="MF_01161">
    <property type="entry name" value="tRNA_Ile_lys_synt"/>
    <property type="match status" value="1"/>
</dbReference>
<dbReference type="CDD" id="cd01992">
    <property type="entry name" value="TilS_N"/>
    <property type="match status" value="1"/>
</dbReference>
<name>A0ABZ1BWX6_9FIRM</name>
<organism evidence="8 9">
    <name type="scientific">Carboxydichorda subterranea</name>
    <dbReference type="NCBI Taxonomy" id="3109565"/>
    <lineage>
        <taxon>Bacteria</taxon>
        <taxon>Bacillati</taxon>
        <taxon>Bacillota</taxon>
        <taxon>Limnochordia</taxon>
        <taxon>Limnochordales</taxon>
        <taxon>Geochordaceae</taxon>
        <taxon>Carboxydichorda</taxon>
    </lineage>
</organism>
<evidence type="ECO:0000256" key="1">
    <source>
        <dbReference type="ARBA" id="ARBA00022598"/>
    </source>
</evidence>
<evidence type="ECO:0000313" key="9">
    <source>
        <dbReference type="Proteomes" id="UP001332192"/>
    </source>
</evidence>
<comment type="function">
    <text evidence="6">Ligates lysine onto the cytidine present at position 34 of the AUA codon-specific tRNA(Ile) that contains the anticodon CAU, in an ATP-dependent manner. Cytidine is converted to lysidine, thus changing the amino acid specificity of the tRNA from methionine to isoleucine.</text>
</comment>
<dbReference type="InterPro" id="IPR012795">
    <property type="entry name" value="tRNA_Ile_lys_synt_N"/>
</dbReference>
<dbReference type="NCBIfam" id="TIGR02432">
    <property type="entry name" value="lysidine_TilS_N"/>
    <property type="match status" value="1"/>
</dbReference>
<comment type="similarity">
    <text evidence="6">Belongs to the tRNA(Ile)-lysidine synthase family.</text>
</comment>
<evidence type="ECO:0000313" key="8">
    <source>
        <dbReference type="EMBL" id="WRP16985.1"/>
    </source>
</evidence>
<dbReference type="PANTHER" id="PTHR43033:SF1">
    <property type="entry name" value="TRNA(ILE)-LYSIDINE SYNTHASE-RELATED"/>
    <property type="match status" value="1"/>
</dbReference>
<dbReference type="InterPro" id="IPR014729">
    <property type="entry name" value="Rossmann-like_a/b/a_fold"/>
</dbReference>
<dbReference type="Gene3D" id="3.40.50.620">
    <property type="entry name" value="HUPs"/>
    <property type="match status" value="1"/>
</dbReference>
<feature type="binding site" evidence="6">
    <location>
        <begin position="50"/>
        <end position="55"/>
    </location>
    <ligand>
        <name>ATP</name>
        <dbReference type="ChEBI" id="CHEBI:30616"/>
    </ligand>
</feature>
<gene>
    <name evidence="6 8" type="primary">tilS</name>
    <name evidence="8" type="ORF">U7230_12970</name>
</gene>
<comment type="subcellular location">
    <subcellularLocation>
        <location evidence="6">Cytoplasm</location>
    </subcellularLocation>
</comment>
<dbReference type="EMBL" id="CP141615">
    <property type="protein sequence ID" value="WRP16985.1"/>
    <property type="molecule type" value="Genomic_DNA"/>
</dbReference>
<keyword evidence="2 6" id="KW-0819">tRNA processing</keyword>
<keyword evidence="3 6" id="KW-0547">Nucleotide-binding</keyword>
<evidence type="ECO:0000256" key="4">
    <source>
        <dbReference type="ARBA" id="ARBA00022840"/>
    </source>
</evidence>
<evidence type="ECO:0000256" key="6">
    <source>
        <dbReference type="HAMAP-Rule" id="MF_01161"/>
    </source>
</evidence>
<dbReference type="PANTHER" id="PTHR43033">
    <property type="entry name" value="TRNA(ILE)-LYSIDINE SYNTHASE-RELATED"/>
    <property type="match status" value="1"/>
</dbReference>
<dbReference type="InterPro" id="IPR011063">
    <property type="entry name" value="TilS/TtcA_N"/>
</dbReference>
<keyword evidence="6" id="KW-0963">Cytoplasm</keyword>
<reference evidence="8 9" key="1">
    <citation type="journal article" date="2024" name="Front. Microbiol.">
        <title>Novel thermophilic genera Geochorda gen. nov. and Carboxydochorda gen. nov. from the deep terrestrial subsurface reveal the ecophysiological diversity in the class Limnochordia.</title>
        <authorList>
            <person name="Karnachuk O.V."/>
            <person name="Lukina A.P."/>
            <person name="Avakyan M.R."/>
            <person name="Kadnikov V.V."/>
            <person name="Begmatov S."/>
            <person name="Beletsky A.V."/>
            <person name="Vlasova K.G."/>
            <person name="Novikov A.A."/>
            <person name="Shcherbakova V.A."/>
            <person name="Mardanov A.V."/>
            <person name="Ravin N.V."/>
        </authorList>
    </citation>
    <scope>NUCLEOTIDE SEQUENCE [LARGE SCALE GENOMIC DNA]</scope>
    <source>
        <strain evidence="8 9">L945</strain>
    </source>
</reference>
<feature type="domain" description="tRNA(Ile)-lysidine/2-thiocytidine synthase N-terminal" evidence="7">
    <location>
        <begin position="45"/>
        <end position="224"/>
    </location>
</feature>
<dbReference type="GO" id="GO:0032267">
    <property type="term" value="F:tRNA(Ile)-lysidine synthase activity"/>
    <property type="evidence" value="ECO:0007669"/>
    <property type="project" value="UniProtKB-EC"/>
</dbReference>
<comment type="domain">
    <text evidence="6">The N-terminal region contains the highly conserved SGGXDS motif, predicted to be a P-loop motif involved in ATP binding.</text>
</comment>
<dbReference type="Pfam" id="PF01171">
    <property type="entry name" value="ATP_bind_3"/>
    <property type="match status" value="1"/>
</dbReference>
<evidence type="ECO:0000256" key="3">
    <source>
        <dbReference type="ARBA" id="ARBA00022741"/>
    </source>
</evidence>
<keyword evidence="9" id="KW-1185">Reference proteome</keyword>
<keyword evidence="4 6" id="KW-0067">ATP-binding</keyword>
<dbReference type="InterPro" id="IPR012094">
    <property type="entry name" value="tRNA_Ile_lys_synt"/>
</dbReference>
<keyword evidence="1 6" id="KW-0436">Ligase</keyword>
<evidence type="ECO:0000256" key="5">
    <source>
        <dbReference type="ARBA" id="ARBA00048539"/>
    </source>
</evidence>
<dbReference type="SUPFAM" id="SSF52402">
    <property type="entry name" value="Adenine nucleotide alpha hydrolases-like"/>
    <property type="match status" value="1"/>
</dbReference>
<comment type="catalytic activity">
    <reaction evidence="5 6">
        <text>cytidine(34) in tRNA(Ile2) + L-lysine + ATP = lysidine(34) in tRNA(Ile2) + AMP + diphosphate + H(+)</text>
        <dbReference type="Rhea" id="RHEA:43744"/>
        <dbReference type="Rhea" id="RHEA-COMP:10625"/>
        <dbReference type="Rhea" id="RHEA-COMP:10670"/>
        <dbReference type="ChEBI" id="CHEBI:15378"/>
        <dbReference type="ChEBI" id="CHEBI:30616"/>
        <dbReference type="ChEBI" id="CHEBI:32551"/>
        <dbReference type="ChEBI" id="CHEBI:33019"/>
        <dbReference type="ChEBI" id="CHEBI:82748"/>
        <dbReference type="ChEBI" id="CHEBI:83665"/>
        <dbReference type="ChEBI" id="CHEBI:456215"/>
        <dbReference type="EC" id="6.3.4.19"/>
    </reaction>
</comment>
<evidence type="ECO:0000259" key="7">
    <source>
        <dbReference type="Pfam" id="PF01171"/>
    </source>
</evidence>
<dbReference type="Proteomes" id="UP001332192">
    <property type="component" value="Chromosome"/>
</dbReference>
<dbReference type="SUPFAM" id="SSF82829">
    <property type="entry name" value="MesJ substrate recognition domain-like"/>
    <property type="match status" value="1"/>
</dbReference>
<accession>A0ABZ1BWX6</accession>
<dbReference type="Gene3D" id="1.20.59.20">
    <property type="match status" value="1"/>
</dbReference>
<dbReference type="EC" id="6.3.4.19" evidence="6"/>
<proteinExistence type="inferred from homology"/>